<keyword evidence="2" id="KW-0238">DNA-binding</keyword>
<organism evidence="5 6">
    <name type="scientific">Enterococcus rivorum</name>
    <dbReference type="NCBI Taxonomy" id="762845"/>
    <lineage>
        <taxon>Bacteria</taxon>
        <taxon>Bacillati</taxon>
        <taxon>Bacillota</taxon>
        <taxon>Bacilli</taxon>
        <taxon>Lactobacillales</taxon>
        <taxon>Enterococcaceae</taxon>
        <taxon>Enterococcus</taxon>
    </lineage>
</organism>
<dbReference type="InterPro" id="IPR036388">
    <property type="entry name" value="WH-like_DNA-bd_sf"/>
</dbReference>
<feature type="domain" description="HTH gntR-type" evidence="4">
    <location>
        <begin position="9"/>
        <end position="77"/>
    </location>
</feature>
<dbReference type="Gene3D" id="3.40.1410.10">
    <property type="entry name" value="Chorismate lyase-like"/>
    <property type="match status" value="1"/>
</dbReference>
<dbReference type="RefSeq" id="WP_069699278.1">
    <property type="nucleotide sequence ID" value="NZ_JAGGMA010000042.1"/>
</dbReference>
<name>A0A1E5KV63_9ENTE</name>
<dbReference type="SUPFAM" id="SSF46785">
    <property type="entry name" value="Winged helix' DNA-binding domain"/>
    <property type="match status" value="1"/>
</dbReference>
<keyword evidence="6" id="KW-1185">Reference proteome</keyword>
<dbReference type="AlphaFoldDB" id="A0A1E5KV63"/>
<dbReference type="GO" id="GO:0003700">
    <property type="term" value="F:DNA-binding transcription factor activity"/>
    <property type="evidence" value="ECO:0007669"/>
    <property type="project" value="InterPro"/>
</dbReference>
<gene>
    <name evidence="5" type="ORF">BCR26_15515</name>
</gene>
<accession>A0A1E5KV63</accession>
<dbReference type="OrthoDB" id="457376at2"/>
<dbReference type="PROSITE" id="PS50949">
    <property type="entry name" value="HTH_GNTR"/>
    <property type="match status" value="1"/>
</dbReference>
<evidence type="ECO:0000313" key="6">
    <source>
        <dbReference type="Proteomes" id="UP000095256"/>
    </source>
</evidence>
<dbReference type="PANTHER" id="PTHR44846:SF1">
    <property type="entry name" value="MANNOSYL-D-GLYCERATE TRANSPORT_METABOLISM SYSTEM REPRESSOR MNGR-RELATED"/>
    <property type="match status" value="1"/>
</dbReference>
<dbReference type="SUPFAM" id="SSF64288">
    <property type="entry name" value="Chorismate lyase-like"/>
    <property type="match status" value="1"/>
</dbReference>
<evidence type="ECO:0000259" key="4">
    <source>
        <dbReference type="PROSITE" id="PS50949"/>
    </source>
</evidence>
<reference evidence="5 6" key="1">
    <citation type="submission" date="2016-09" db="EMBL/GenBank/DDBJ databases">
        <authorList>
            <person name="Capua I."/>
            <person name="De Benedictis P."/>
            <person name="Joannis T."/>
            <person name="Lombin L.H."/>
            <person name="Cattoli G."/>
        </authorList>
    </citation>
    <scope>NUCLEOTIDE SEQUENCE [LARGE SCALE GENOMIC DNA]</scope>
    <source>
        <strain evidence="5 6">LMG 25899</strain>
    </source>
</reference>
<dbReference type="Pfam" id="PF07702">
    <property type="entry name" value="UTRA"/>
    <property type="match status" value="1"/>
</dbReference>
<dbReference type="InterPro" id="IPR050679">
    <property type="entry name" value="Bact_HTH_transcr_reg"/>
</dbReference>
<comment type="caution">
    <text evidence="5">The sequence shown here is derived from an EMBL/GenBank/DDBJ whole genome shotgun (WGS) entry which is preliminary data.</text>
</comment>
<dbReference type="EMBL" id="MIEK01000035">
    <property type="protein sequence ID" value="OEH81774.1"/>
    <property type="molecule type" value="Genomic_DNA"/>
</dbReference>
<evidence type="ECO:0000256" key="2">
    <source>
        <dbReference type="ARBA" id="ARBA00023125"/>
    </source>
</evidence>
<dbReference type="GO" id="GO:0003677">
    <property type="term" value="F:DNA binding"/>
    <property type="evidence" value="ECO:0007669"/>
    <property type="project" value="UniProtKB-KW"/>
</dbReference>
<dbReference type="Pfam" id="PF00392">
    <property type="entry name" value="GntR"/>
    <property type="match status" value="1"/>
</dbReference>
<dbReference type="InterPro" id="IPR011663">
    <property type="entry name" value="UTRA"/>
</dbReference>
<dbReference type="Gene3D" id="1.10.10.10">
    <property type="entry name" value="Winged helix-like DNA-binding domain superfamily/Winged helix DNA-binding domain"/>
    <property type="match status" value="1"/>
</dbReference>
<sequence length="244" mass="28359">MNHMNLEKQTLADLTYELLKNEIEKGHLKPGEKLSSEVQLSKEINVSRPILREALLRLANDGYINRKHGIGTFVAKNAIKLEPGLERLDSITDFVTENDYKIETKIIKKLEPVEDTKIKASLNMNLNEKLYGLERVRYMENVPFTLDFLYIPEQYIDLADFDTYKKQSILAYFIARCKINIVTSNCTIYAENAAEEIAEILEIEAGVAIQILEQLFYDEENSPIFYGKSFMLNDFMKFRVVRRR</sequence>
<dbReference type="CDD" id="cd07377">
    <property type="entry name" value="WHTH_GntR"/>
    <property type="match status" value="1"/>
</dbReference>
<dbReference type="SMART" id="SM00866">
    <property type="entry name" value="UTRA"/>
    <property type="match status" value="1"/>
</dbReference>
<keyword evidence="3" id="KW-0804">Transcription</keyword>
<dbReference type="InterPro" id="IPR028978">
    <property type="entry name" value="Chorismate_lyase_/UTRA_dom_sf"/>
</dbReference>
<dbReference type="PANTHER" id="PTHR44846">
    <property type="entry name" value="MANNOSYL-D-GLYCERATE TRANSPORT/METABOLISM SYSTEM REPRESSOR MNGR-RELATED"/>
    <property type="match status" value="1"/>
</dbReference>
<dbReference type="GO" id="GO:0045892">
    <property type="term" value="P:negative regulation of DNA-templated transcription"/>
    <property type="evidence" value="ECO:0007669"/>
    <property type="project" value="TreeGrafter"/>
</dbReference>
<evidence type="ECO:0000256" key="3">
    <source>
        <dbReference type="ARBA" id="ARBA00023163"/>
    </source>
</evidence>
<proteinExistence type="predicted"/>
<evidence type="ECO:0000256" key="1">
    <source>
        <dbReference type="ARBA" id="ARBA00023015"/>
    </source>
</evidence>
<evidence type="ECO:0000313" key="5">
    <source>
        <dbReference type="EMBL" id="OEH81774.1"/>
    </source>
</evidence>
<dbReference type="SMART" id="SM00345">
    <property type="entry name" value="HTH_GNTR"/>
    <property type="match status" value="1"/>
</dbReference>
<dbReference type="InterPro" id="IPR000524">
    <property type="entry name" value="Tscrpt_reg_HTH_GntR"/>
</dbReference>
<protein>
    <recommendedName>
        <fullName evidence="4">HTH gntR-type domain-containing protein</fullName>
    </recommendedName>
</protein>
<dbReference type="STRING" id="762845.BCR26_15515"/>
<dbReference type="InterPro" id="IPR036390">
    <property type="entry name" value="WH_DNA-bd_sf"/>
</dbReference>
<keyword evidence="1" id="KW-0805">Transcription regulation</keyword>
<dbReference type="PRINTS" id="PR00035">
    <property type="entry name" value="HTHGNTR"/>
</dbReference>
<dbReference type="Proteomes" id="UP000095256">
    <property type="component" value="Unassembled WGS sequence"/>
</dbReference>